<name>A0A1E2S090_9HYPH</name>
<dbReference type="GO" id="GO:0016020">
    <property type="term" value="C:membrane"/>
    <property type="evidence" value="ECO:0007669"/>
    <property type="project" value="UniProtKB-SubCell"/>
</dbReference>
<organism evidence="7 8">
    <name type="scientific">Methyloligella halotolerans</name>
    <dbReference type="NCBI Taxonomy" id="1177755"/>
    <lineage>
        <taxon>Bacteria</taxon>
        <taxon>Pseudomonadati</taxon>
        <taxon>Pseudomonadota</taxon>
        <taxon>Alphaproteobacteria</taxon>
        <taxon>Hyphomicrobiales</taxon>
        <taxon>Hyphomicrobiaceae</taxon>
        <taxon>Methyloligella</taxon>
    </lineage>
</organism>
<dbReference type="InterPro" id="IPR002549">
    <property type="entry name" value="AI-2E-like"/>
</dbReference>
<evidence type="ECO:0000256" key="2">
    <source>
        <dbReference type="ARBA" id="ARBA00009773"/>
    </source>
</evidence>
<dbReference type="Proteomes" id="UP000095087">
    <property type="component" value="Unassembled WGS sequence"/>
</dbReference>
<comment type="caution">
    <text evidence="7">The sequence shown here is derived from an EMBL/GenBank/DDBJ whole genome shotgun (WGS) entry which is preliminary data.</text>
</comment>
<evidence type="ECO:0000256" key="4">
    <source>
        <dbReference type="ARBA" id="ARBA00022989"/>
    </source>
</evidence>
<keyword evidence="5 6" id="KW-0472">Membrane</keyword>
<dbReference type="OrthoDB" id="5761230at2"/>
<gene>
    <name evidence="7" type="ORF">A7A08_01083</name>
</gene>
<evidence type="ECO:0000256" key="3">
    <source>
        <dbReference type="ARBA" id="ARBA00022692"/>
    </source>
</evidence>
<evidence type="ECO:0000256" key="5">
    <source>
        <dbReference type="ARBA" id="ARBA00023136"/>
    </source>
</evidence>
<reference evidence="7 8" key="1">
    <citation type="submission" date="2016-07" db="EMBL/GenBank/DDBJ databases">
        <title>Draft genome sequence of Methyloligella halotolerans C2T (VKM B-2706T=CCUG 61687T=DSM 25045T), a halotolerant polyhydroxybutyrate accumulating methylotroph.</title>
        <authorList>
            <person name="Vasilenko O.V."/>
            <person name="Doronina N.V."/>
            <person name="Poroshina M.N."/>
            <person name="Tarlachkov S.V."/>
            <person name="Trotsenko Y.A."/>
        </authorList>
    </citation>
    <scope>NUCLEOTIDE SEQUENCE [LARGE SCALE GENOMIC DNA]</scope>
    <source>
        <strain evidence="7 8">VKM B-2706</strain>
    </source>
</reference>
<comment type="subcellular location">
    <subcellularLocation>
        <location evidence="1">Membrane</location>
        <topology evidence="1">Multi-pass membrane protein</topology>
    </subcellularLocation>
</comment>
<dbReference type="EMBL" id="MASI01000002">
    <property type="protein sequence ID" value="ODA67916.1"/>
    <property type="molecule type" value="Genomic_DNA"/>
</dbReference>
<dbReference type="AlphaFoldDB" id="A0A1E2S090"/>
<protein>
    <recommendedName>
        <fullName evidence="9">AI-2E family transporter</fullName>
    </recommendedName>
</protein>
<evidence type="ECO:0000313" key="8">
    <source>
        <dbReference type="Proteomes" id="UP000095087"/>
    </source>
</evidence>
<keyword evidence="4 6" id="KW-1133">Transmembrane helix</keyword>
<dbReference type="RefSeq" id="WP_069094459.1">
    <property type="nucleotide sequence ID" value="NZ_MASI01000002.1"/>
</dbReference>
<evidence type="ECO:0008006" key="9">
    <source>
        <dbReference type="Google" id="ProtNLM"/>
    </source>
</evidence>
<dbReference type="Pfam" id="PF01594">
    <property type="entry name" value="AI-2E_transport"/>
    <property type="match status" value="1"/>
</dbReference>
<dbReference type="STRING" id="1177755.A7A08_01083"/>
<evidence type="ECO:0000313" key="7">
    <source>
        <dbReference type="EMBL" id="ODA67916.1"/>
    </source>
</evidence>
<comment type="similarity">
    <text evidence="2">Belongs to the autoinducer-2 exporter (AI-2E) (TC 2.A.86) family.</text>
</comment>
<keyword evidence="3 6" id="KW-0812">Transmembrane</keyword>
<accession>A0A1E2S090</accession>
<keyword evidence="8" id="KW-1185">Reference proteome</keyword>
<sequence length="79" mass="8384">MFYVLILYLLVQGLESYLLTPLIQAKAVSLPPAVVILNQLVMGALFGILGIALATPIAAAATIPLRHWFGAPDEDDPPG</sequence>
<proteinExistence type="inferred from homology"/>
<feature type="transmembrane region" description="Helical" evidence="6">
    <location>
        <begin position="40"/>
        <end position="63"/>
    </location>
</feature>
<evidence type="ECO:0000256" key="1">
    <source>
        <dbReference type="ARBA" id="ARBA00004141"/>
    </source>
</evidence>
<evidence type="ECO:0000256" key="6">
    <source>
        <dbReference type="SAM" id="Phobius"/>
    </source>
</evidence>